<protein>
    <submittedName>
        <fullName evidence="1">Uncharacterized protein</fullName>
    </submittedName>
</protein>
<keyword evidence="2" id="KW-1185">Reference proteome</keyword>
<proteinExistence type="predicted"/>
<evidence type="ECO:0000313" key="1">
    <source>
        <dbReference type="EMBL" id="RLV96910.1"/>
    </source>
</evidence>
<gene>
    <name evidence="1" type="ORF">DV515_00012238</name>
</gene>
<sequence length="76" mass="8765">MPKEENRVWCTGKDWFPITRSIPYCGISLDLAPSLPPLPPGFCWSCWVCPSTQVQMDHRKPSCVSHRSHRRPETVQ</sequence>
<comment type="caution">
    <text evidence="1">The sequence shown here is derived from an EMBL/GenBank/DDBJ whole genome shotgun (WGS) entry which is preliminary data.</text>
</comment>
<reference evidence="1 2" key="1">
    <citation type="journal article" date="2018" name="Proc. R. Soc. B">
        <title>A non-coding region near Follistatin controls head colour polymorphism in the Gouldian finch.</title>
        <authorList>
            <person name="Toomey M.B."/>
            <person name="Marques C.I."/>
            <person name="Andrade P."/>
            <person name="Araujo P.M."/>
            <person name="Sabatino S."/>
            <person name="Gazda M.A."/>
            <person name="Afonso S."/>
            <person name="Lopes R.J."/>
            <person name="Corbo J.C."/>
            <person name="Carneiro M."/>
        </authorList>
    </citation>
    <scope>NUCLEOTIDE SEQUENCE [LARGE SCALE GENOMIC DNA]</scope>
    <source>
        <strain evidence="1">Red01</strain>
        <tissue evidence="1">Muscle</tissue>
    </source>
</reference>
<dbReference type="AlphaFoldDB" id="A0A3L8S452"/>
<accession>A0A3L8S452</accession>
<organism evidence="1 2">
    <name type="scientific">Chloebia gouldiae</name>
    <name type="common">Gouldian finch</name>
    <name type="synonym">Erythrura gouldiae</name>
    <dbReference type="NCBI Taxonomy" id="44316"/>
    <lineage>
        <taxon>Eukaryota</taxon>
        <taxon>Metazoa</taxon>
        <taxon>Chordata</taxon>
        <taxon>Craniata</taxon>
        <taxon>Vertebrata</taxon>
        <taxon>Euteleostomi</taxon>
        <taxon>Archelosauria</taxon>
        <taxon>Archosauria</taxon>
        <taxon>Dinosauria</taxon>
        <taxon>Saurischia</taxon>
        <taxon>Theropoda</taxon>
        <taxon>Coelurosauria</taxon>
        <taxon>Aves</taxon>
        <taxon>Neognathae</taxon>
        <taxon>Neoaves</taxon>
        <taxon>Telluraves</taxon>
        <taxon>Australaves</taxon>
        <taxon>Passeriformes</taxon>
        <taxon>Passeroidea</taxon>
        <taxon>Passeridae</taxon>
        <taxon>Chloebia</taxon>
    </lineage>
</organism>
<dbReference type="EMBL" id="QUSF01000065">
    <property type="protein sequence ID" value="RLV96910.1"/>
    <property type="molecule type" value="Genomic_DNA"/>
</dbReference>
<evidence type="ECO:0000313" key="2">
    <source>
        <dbReference type="Proteomes" id="UP000276834"/>
    </source>
</evidence>
<name>A0A3L8S452_CHLGU</name>
<dbReference type="Proteomes" id="UP000276834">
    <property type="component" value="Unassembled WGS sequence"/>
</dbReference>